<dbReference type="SUPFAM" id="SSF46785">
    <property type="entry name" value="Winged helix' DNA-binding domain"/>
    <property type="match status" value="1"/>
</dbReference>
<comment type="caution">
    <text evidence="1">The sequence shown here is derived from an EMBL/GenBank/DDBJ whole genome shotgun (WGS) entry which is preliminary data.</text>
</comment>
<sequence>MRKIVIGIVGPSDSVERSLEVIKENEGLDVRPFTYKNTEDVNDLIKMHNHEVDQWLFTGPAPYEFAMQDELIDEDRGVYAKLHGSSLLNILLKAFVDYGRVVQHVSLDTIGDEQLKVEQFNETNFHRVSQREEYRPTEELVELHRQKYESGETEVAITCIHSVYQKLKELGVPVYRVVPSDLSIQLAFDYLKQRAYMLSYRKKQFVIVGFEVCYPSTIEEGFVPYQTQHRELDLHRVILKVSEKMNGSFVKVGNGKYFIYTTRGDVDLFIQEQTMEEIVEQMLAQSELNVRVGIGYGHTVLEADEHLHIAFDYARKRGHYHIILVNEEKEVIELKEEGRRVAMSQRFLSDDWIEKYSHLSINPTQLSKIYALKKHYEKDEITSSELAHWLQSSERNARRILLDLEGVGLAKVIGEESGRRGRPKKVYQLQNPK</sequence>
<keyword evidence="2" id="KW-1185">Reference proteome</keyword>
<dbReference type="EMBL" id="BAAACZ010000027">
    <property type="protein sequence ID" value="GAA0469636.1"/>
    <property type="molecule type" value="Genomic_DNA"/>
</dbReference>
<evidence type="ECO:0008006" key="3">
    <source>
        <dbReference type="Google" id="ProtNLM"/>
    </source>
</evidence>
<accession>A0ABN1A7R9</accession>
<name>A0ABN1A7R9_9BACI</name>
<dbReference type="RefSeq" id="WP_343784387.1">
    <property type="nucleotide sequence ID" value="NZ_BAAACZ010000027.1"/>
</dbReference>
<reference evidence="1 2" key="1">
    <citation type="journal article" date="2019" name="Int. J. Syst. Evol. Microbiol.">
        <title>The Global Catalogue of Microorganisms (GCM) 10K type strain sequencing project: providing services to taxonomists for standard genome sequencing and annotation.</title>
        <authorList>
            <consortium name="The Broad Institute Genomics Platform"/>
            <consortium name="The Broad Institute Genome Sequencing Center for Infectious Disease"/>
            <person name="Wu L."/>
            <person name="Ma J."/>
        </authorList>
    </citation>
    <scope>NUCLEOTIDE SEQUENCE [LARGE SCALE GENOMIC DNA]</scope>
    <source>
        <strain evidence="1 2">JCM 14193</strain>
    </source>
</reference>
<organism evidence="1 2">
    <name type="scientific">Alkalibacillus silvisoli</name>
    <dbReference type="NCBI Taxonomy" id="392823"/>
    <lineage>
        <taxon>Bacteria</taxon>
        <taxon>Bacillati</taxon>
        <taxon>Bacillota</taxon>
        <taxon>Bacilli</taxon>
        <taxon>Bacillales</taxon>
        <taxon>Bacillaceae</taxon>
        <taxon>Alkalibacillus</taxon>
    </lineage>
</organism>
<protein>
    <recommendedName>
        <fullName evidence="3">Transcriptional regulator</fullName>
    </recommendedName>
</protein>
<dbReference type="Gene3D" id="3.30.70.270">
    <property type="match status" value="1"/>
</dbReference>
<evidence type="ECO:0000313" key="1">
    <source>
        <dbReference type="EMBL" id="GAA0469636.1"/>
    </source>
</evidence>
<proteinExistence type="predicted"/>
<evidence type="ECO:0000313" key="2">
    <source>
        <dbReference type="Proteomes" id="UP001500740"/>
    </source>
</evidence>
<gene>
    <name evidence="1" type="ORF">GCM10008935_26890</name>
</gene>
<dbReference type="InterPro" id="IPR043128">
    <property type="entry name" value="Rev_trsase/Diguanyl_cyclase"/>
</dbReference>
<dbReference type="Proteomes" id="UP001500740">
    <property type="component" value="Unassembled WGS sequence"/>
</dbReference>
<dbReference type="InterPro" id="IPR036390">
    <property type="entry name" value="WH_DNA-bd_sf"/>
</dbReference>